<dbReference type="RefSeq" id="WP_223885956.1">
    <property type="nucleotide sequence ID" value="NZ_BMUB01000007.1"/>
</dbReference>
<dbReference type="Gene3D" id="3.10.450.50">
    <property type="match status" value="1"/>
</dbReference>
<dbReference type="InterPro" id="IPR013249">
    <property type="entry name" value="RNA_pol_sigma70_r4_t2"/>
</dbReference>
<evidence type="ECO:0000256" key="4">
    <source>
        <dbReference type="ARBA" id="ARBA00023082"/>
    </source>
</evidence>
<name>A0A8H9HNY3_KITAU</name>
<proteinExistence type="inferred from homology"/>
<evidence type="ECO:0000256" key="3">
    <source>
        <dbReference type="ARBA" id="ARBA00023015"/>
    </source>
</evidence>
<evidence type="ECO:0000256" key="1">
    <source>
        <dbReference type="ARBA" id="ARBA00010641"/>
    </source>
</evidence>
<evidence type="ECO:0000313" key="10">
    <source>
        <dbReference type="Proteomes" id="UP000610124"/>
    </source>
</evidence>
<dbReference type="GO" id="GO:0016987">
    <property type="term" value="F:sigma factor activity"/>
    <property type="evidence" value="ECO:0007669"/>
    <property type="project" value="UniProtKB-KW"/>
</dbReference>
<gene>
    <name evidence="9" type="primary">rpoE</name>
    <name evidence="9" type="ORF">GCM10010502_34280</name>
</gene>
<organism evidence="9 10">
    <name type="scientific">Kitasatospora aureofaciens</name>
    <name type="common">Streptomyces aureofaciens</name>
    <dbReference type="NCBI Taxonomy" id="1894"/>
    <lineage>
        <taxon>Bacteria</taxon>
        <taxon>Bacillati</taxon>
        <taxon>Actinomycetota</taxon>
        <taxon>Actinomycetes</taxon>
        <taxon>Kitasatosporales</taxon>
        <taxon>Streptomycetaceae</taxon>
        <taxon>Kitasatospora</taxon>
    </lineage>
</organism>
<dbReference type="Pfam" id="PF04542">
    <property type="entry name" value="Sigma70_r2"/>
    <property type="match status" value="1"/>
</dbReference>
<keyword evidence="3" id="KW-0805">Transcription regulation</keyword>
<dbReference type="GO" id="GO:0003677">
    <property type="term" value="F:DNA binding"/>
    <property type="evidence" value="ECO:0007669"/>
    <property type="project" value="InterPro"/>
</dbReference>
<feature type="region of interest" description="Disordered" evidence="6">
    <location>
        <begin position="80"/>
        <end position="103"/>
    </location>
</feature>
<dbReference type="SUPFAM" id="SSF88659">
    <property type="entry name" value="Sigma3 and sigma4 domains of RNA polymerase sigma factors"/>
    <property type="match status" value="1"/>
</dbReference>
<dbReference type="GO" id="GO:0000428">
    <property type="term" value="C:DNA-directed RNA polymerase complex"/>
    <property type="evidence" value="ECO:0007669"/>
    <property type="project" value="UniProtKB-KW"/>
</dbReference>
<evidence type="ECO:0000256" key="6">
    <source>
        <dbReference type="SAM" id="MobiDB-lite"/>
    </source>
</evidence>
<dbReference type="InterPro" id="IPR013325">
    <property type="entry name" value="RNA_pol_sigma_r2"/>
</dbReference>
<evidence type="ECO:0000259" key="8">
    <source>
        <dbReference type="Pfam" id="PF08281"/>
    </source>
</evidence>
<dbReference type="NCBIfam" id="TIGR02937">
    <property type="entry name" value="sigma70-ECF"/>
    <property type="match status" value="1"/>
</dbReference>
<dbReference type="GO" id="GO:0006352">
    <property type="term" value="P:DNA-templated transcription initiation"/>
    <property type="evidence" value="ECO:0007669"/>
    <property type="project" value="InterPro"/>
</dbReference>
<evidence type="ECO:0000256" key="2">
    <source>
        <dbReference type="ARBA" id="ARBA00011344"/>
    </source>
</evidence>
<dbReference type="PANTHER" id="PTHR30173">
    <property type="entry name" value="SIGMA 19 FACTOR"/>
    <property type="match status" value="1"/>
</dbReference>
<keyword evidence="9" id="KW-0240">DNA-directed RNA polymerase</keyword>
<dbReference type="InterPro" id="IPR032710">
    <property type="entry name" value="NTF2-like_dom_sf"/>
</dbReference>
<dbReference type="AlphaFoldDB" id="A0A8H9HNY3"/>
<dbReference type="EMBL" id="BMUB01000007">
    <property type="protein sequence ID" value="GGU79635.1"/>
    <property type="molecule type" value="Genomic_DNA"/>
</dbReference>
<dbReference type="PANTHER" id="PTHR30173:SF43">
    <property type="entry name" value="ECF RNA POLYMERASE SIGMA FACTOR SIGI-RELATED"/>
    <property type="match status" value="1"/>
</dbReference>
<reference evidence="9" key="2">
    <citation type="submission" date="2020-09" db="EMBL/GenBank/DDBJ databases">
        <authorList>
            <person name="Sun Q."/>
            <person name="Ohkuma M."/>
        </authorList>
    </citation>
    <scope>NUCLEOTIDE SEQUENCE</scope>
    <source>
        <strain evidence="9">JCM 4434</strain>
    </source>
</reference>
<dbReference type="SUPFAM" id="SSF54427">
    <property type="entry name" value="NTF2-like"/>
    <property type="match status" value="1"/>
</dbReference>
<comment type="caution">
    <text evidence="9">The sequence shown here is derived from an EMBL/GenBank/DDBJ whole genome shotgun (WGS) entry which is preliminary data.</text>
</comment>
<dbReference type="SUPFAM" id="SSF88946">
    <property type="entry name" value="Sigma2 domain of RNA polymerase sigma factors"/>
    <property type="match status" value="1"/>
</dbReference>
<dbReference type="InterPro" id="IPR013324">
    <property type="entry name" value="RNA_pol_sigma_r3/r4-like"/>
</dbReference>
<accession>A0A8H9HNY3</accession>
<comment type="subunit">
    <text evidence="2">Interacts transiently with the RNA polymerase catalytic core formed by RpoA, RpoB, RpoC and RpoZ (2 alpha, 1 beta, 1 beta' and 1 omega subunit) to form the RNA polymerase holoenzyme that can initiate transcription.</text>
</comment>
<dbReference type="Proteomes" id="UP000610124">
    <property type="component" value="Unassembled WGS sequence"/>
</dbReference>
<protein>
    <submittedName>
        <fullName evidence="9">DNA-directed RNA polymerase sigma-70 factor</fullName>
    </submittedName>
</protein>
<dbReference type="Pfam" id="PF08281">
    <property type="entry name" value="Sigma70_r4_2"/>
    <property type="match status" value="1"/>
</dbReference>
<dbReference type="Gene3D" id="1.10.1740.10">
    <property type="match status" value="1"/>
</dbReference>
<comment type="similarity">
    <text evidence="1">Belongs to the sigma-70 factor family. ECF subfamily.</text>
</comment>
<dbReference type="InterPro" id="IPR014284">
    <property type="entry name" value="RNA_pol_sigma-70_dom"/>
</dbReference>
<keyword evidence="4" id="KW-0731">Sigma factor</keyword>
<reference evidence="9" key="1">
    <citation type="journal article" date="2014" name="Int. J. Syst. Evol. Microbiol.">
        <title>Complete genome sequence of Corynebacterium casei LMG S-19264T (=DSM 44701T), isolated from a smear-ripened cheese.</title>
        <authorList>
            <consortium name="US DOE Joint Genome Institute (JGI-PGF)"/>
            <person name="Walter F."/>
            <person name="Albersmeier A."/>
            <person name="Kalinowski J."/>
            <person name="Ruckert C."/>
        </authorList>
    </citation>
    <scope>NUCLEOTIDE SEQUENCE</scope>
    <source>
        <strain evidence="9">JCM 4434</strain>
    </source>
</reference>
<feature type="domain" description="RNA polymerase sigma factor 70 region 4 type 2" evidence="8">
    <location>
        <begin position="125"/>
        <end position="175"/>
    </location>
</feature>
<sequence>MNETVDERSGRTALFEEHRPHLRAVAYRMLGSISEAEDALQDAWLRYDRTDTGAVGNLGGWLTTVVSRVCLNQLRDRAARREEPLQPTGPDGAGGPERIPDPLLRREGVVDPEQEVMLADSVGLALMVVMESLSPAERVAFVLHDLFAVPFEEIAPLIEKTAAATRQLASRARRKVQGQAPAPDPDLGRQRRAVDAFFAAARNGDLDALLAVLDPDVVLRSDGGVGQARHTVVLNGAATVAGQAVLWGKLSPFARPALVNGTAGAVVIGDNGRALSIMAFTVVDGAIAAIDVIVDQERLASFDLSAFRD</sequence>
<dbReference type="Gene3D" id="1.10.10.10">
    <property type="entry name" value="Winged helix-like DNA-binding domain superfamily/Winged helix DNA-binding domain"/>
    <property type="match status" value="1"/>
</dbReference>
<dbReference type="InterPro" id="IPR007627">
    <property type="entry name" value="RNA_pol_sigma70_r2"/>
</dbReference>
<dbReference type="InterPro" id="IPR036388">
    <property type="entry name" value="WH-like_DNA-bd_sf"/>
</dbReference>
<dbReference type="GeneID" id="97486494"/>
<keyword evidence="5" id="KW-0804">Transcription</keyword>
<evidence type="ECO:0000259" key="7">
    <source>
        <dbReference type="Pfam" id="PF04542"/>
    </source>
</evidence>
<feature type="domain" description="RNA polymerase sigma-70 region 2" evidence="7">
    <location>
        <begin position="14"/>
        <end position="78"/>
    </location>
</feature>
<evidence type="ECO:0000256" key="5">
    <source>
        <dbReference type="ARBA" id="ARBA00023163"/>
    </source>
</evidence>
<dbReference type="InterPro" id="IPR052704">
    <property type="entry name" value="ECF_Sigma-70_Domain"/>
</dbReference>
<evidence type="ECO:0000313" key="9">
    <source>
        <dbReference type="EMBL" id="GGU79635.1"/>
    </source>
</evidence>